<reference evidence="1" key="1">
    <citation type="submission" date="2024-04" db="EMBL/GenBank/DDBJ databases">
        <title>Mariniflexile litorale, isolated from the shallow sediments of the Sea of Japan.</title>
        <authorList>
            <person name="Romanenko L."/>
            <person name="Isaeva M."/>
        </authorList>
    </citation>
    <scope>NUCLEOTIDE SEQUENCE [LARGE SCALE GENOMIC DNA]</scope>
    <source>
        <strain evidence="1">KMM 9835</strain>
    </source>
</reference>
<keyword evidence="2" id="KW-1185">Reference proteome</keyword>
<evidence type="ECO:0008006" key="3">
    <source>
        <dbReference type="Google" id="ProtNLM"/>
    </source>
</evidence>
<proteinExistence type="predicted"/>
<dbReference type="Proteomes" id="UP001224325">
    <property type="component" value="Chromosome"/>
</dbReference>
<dbReference type="KEGG" id="mlil:QLS71_015785"/>
<organism evidence="1 2">
    <name type="scientific">Mariniflexile litorale</name>
    <dbReference type="NCBI Taxonomy" id="3045158"/>
    <lineage>
        <taxon>Bacteria</taxon>
        <taxon>Pseudomonadati</taxon>
        <taxon>Bacteroidota</taxon>
        <taxon>Flavobacteriia</taxon>
        <taxon>Flavobacteriales</taxon>
        <taxon>Flavobacteriaceae</taxon>
        <taxon>Mariniflexile</taxon>
    </lineage>
</organism>
<accession>A0AAU7EE97</accession>
<sequence>MKFENSQYFKIKHYKIERPFGNFYLLESFFISELNEGIHFDWEMVKSIMDELIMFYGSDAQIGYISNRFNSYSLNPQVWEEIDEKYGIMVAAAIVTYNPMAFMNATLEKQFYKKSIKRCDSLEVAFQWISNLRELKKD</sequence>
<dbReference type="EMBL" id="CP155618">
    <property type="protein sequence ID" value="XBL13772.1"/>
    <property type="molecule type" value="Genomic_DNA"/>
</dbReference>
<gene>
    <name evidence="1" type="ORF">QLS71_015785</name>
</gene>
<dbReference type="RefSeq" id="WP_308992831.1">
    <property type="nucleotide sequence ID" value="NZ_CP155618.1"/>
</dbReference>
<name>A0AAU7EE97_9FLAO</name>
<protein>
    <recommendedName>
        <fullName evidence="3">STAS/SEC14 domain-containing protein</fullName>
    </recommendedName>
</protein>
<evidence type="ECO:0000313" key="2">
    <source>
        <dbReference type="Proteomes" id="UP001224325"/>
    </source>
</evidence>
<evidence type="ECO:0000313" key="1">
    <source>
        <dbReference type="EMBL" id="XBL13772.1"/>
    </source>
</evidence>
<dbReference type="AlphaFoldDB" id="A0AAU7EE97"/>